<dbReference type="Proteomes" id="UP000597656">
    <property type="component" value="Unassembled WGS sequence"/>
</dbReference>
<protein>
    <recommendedName>
        <fullName evidence="1">Trehalase-like N-terminal domain-containing protein</fullName>
    </recommendedName>
</protein>
<keyword evidence="3" id="KW-1185">Reference proteome</keyword>
<organism evidence="2 3">
    <name type="scientific">Lentzea pudingi</name>
    <dbReference type="NCBI Taxonomy" id="1789439"/>
    <lineage>
        <taxon>Bacteria</taxon>
        <taxon>Bacillati</taxon>
        <taxon>Actinomycetota</taxon>
        <taxon>Actinomycetes</taxon>
        <taxon>Pseudonocardiales</taxon>
        <taxon>Pseudonocardiaceae</taxon>
        <taxon>Lentzea</taxon>
    </lineage>
</organism>
<evidence type="ECO:0000313" key="2">
    <source>
        <dbReference type="EMBL" id="GGM70239.1"/>
    </source>
</evidence>
<name>A0ABQ2HAQ2_9PSEU</name>
<evidence type="ECO:0000259" key="1">
    <source>
        <dbReference type="Pfam" id="PF19291"/>
    </source>
</evidence>
<dbReference type="InterPro" id="IPR045582">
    <property type="entry name" value="Trehalase-like_N"/>
</dbReference>
<dbReference type="EMBL" id="BMNC01000001">
    <property type="protein sequence ID" value="GGM70239.1"/>
    <property type="molecule type" value="Genomic_DNA"/>
</dbReference>
<accession>A0ABQ2HAQ2</accession>
<reference evidence="3" key="1">
    <citation type="journal article" date="2019" name="Int. J. Syst. Evol. Microbiol.">
        <title>The Global Catalogue of Microorganisms (GCM) 10K type strain sequencing project: providing services to taxonomists for standard genome sequencing and annotation.</title>
        <authorList>
            <consortium name="The Broad Institute Genomics Platform"/>
            <consortium name="The Broad Institute Genome Sequencing Center for Infectious Disease"/>
            <person name="Wu L."/>
            <person name="Ma J."/>
        </authorList>
    </citation>
    <scope>NUCLEOTIDE SEQUENCE [LARGE SCALE GENOMIC DNA]</scope>
    <source>
        <strain evidence="3">CGMCC 4.7319</strain>
    </source>
</reference>
<dbReference type="Pfam" id="PF19291">
    <property type="entry name" value="TREH_N"/>
    <property type="match status" value="1"/>
</dbReference>
<proteinExistence type="predicted"/>
<evidence type="ECO:0000313" key="3">
    <source>
        <dbReference type="Proteomes" id="UP000597656"/>
    </source>
</evidence>
<sequence length="192" mass="20665">MALAPTCVTCVDFLTQLVPVRAAVPIERHSLLSDRRAFALVTPDADVTWLCQPAPDSPALFASLLGGDGHFSVRPQRNQLPLGQQYAPGTMSVRTRWTGLQVTDSLSGGLVRSVEGRVPAVVEFAPRPDFGQNVVQLEPVPDGLRVAGTPIELRSPGVDWRISGGTATAVLTPPVVLELRWGAPPSTEDWRR</sequence>
<gene>
    <name evidence="2" type="ORF">GCM10011609_02410</name>
</gene>
<feature type="domain" description="Trehalase-like N-terminal" evidence="1">
    <location>
        <begin position="21"/>
        <end position="183"/>
    </location>
</feature>
<comment type="caution">
    <text evidence="2">The sequence shown here is derived from an EMBL/GenBank/DDBJ whole genome shotgun (WGS) entry which is preliminary data.</text>
</comment>